<dbReference type="GO" id="GO:0005737">
    <property type="term" value="C:cytoplasm"/>
    <property type="evidence" value="ECO:0007669"/>
    <property type="project" value="UniProtKB-SubCell"/>
</dbReference>
<keyword evidence="2" id="KW-0229">DNA integration</keyword>
<dbReference type="InterPro" id="IPR050090">
    <property type="entry name" value="Tyrosine_recombinase_XerCD"/>
</dbReference>
<accession>A0A7X5VJS1</accession>
<feature type="region of interest" description="Disordered" evidence="4">
    <location>
        <begin position="364"/>
        <end position="383"/>
    </location>
</feature>
<dbReference type="PANTHER" id="PTHR30349">
    <property type="entry name" value="PHAGE INTEGRASE-RELATED"/>
    <property type="match status" value="1"/>
</dbReference>
<dbReference type="SUPFAM" id="SSF56349">
    <property type="entry name" value="DNA breaking-rejoining enzymes"/>
    <property type="match status" value="1"/>
</dbReference>
<sequence length="383" mass="43114">MSVPGSAHLVLAPGVVHLDEPSAVFEAMLSGWARQQKSRLLADATIEPRLSLVRRFGEFAGSHPWDWTAGDVEDFTASLMAGDDRLAPSTIRGYHLTLRLFCDYLLDGRYGWVGQCEERFGAIPSQVCHDYNTAAHLVDYEGRPERRPFTYDELQTLFDFLDSRVEVVAGSGRKGALAAMRDAQMVKTAYAFGLRRRELCFLDVADLRPNPRMPQWGTFGAVHVRYAKSSRGSAPQRRTVLAVPEFDWAIDGLRQWVDQARPLLRPGPRQELWLTERNQRVSAKTIDKRFAFLRAQAGLPADLTLHCLRHSYVTHLIEFGYPERFVTEQVGHSYASTTAIYTSVSNDFKTKTLQAALQRVYGTNTSNDAHTTSQDDTEGREEG</sequence>
<protein>
    <submittedName>
        <fullName evidence="6">Site-specific recombinase XerD</fullName>
    </submittedName>
</protein>
<comment type="caution">
    <text evidence="6">The sequence shown here is derived from an EMBL/GenBank/DDBJ whole genome shotgun (WGS) entry which is preliminary data.</text>
</comment>
<dbReference type="PANTHER" id="PTHR30349:SF77">
    <property type="entry name" value="TYROSINE RECOMBINASE XERC"/>
    <property type="match status" value="1"/>
</dbReference>
<evidence type="ECO:0000256" key="1">
    <source>
        <dbReference type="ARBA" id="ARBA00004496"/>
    </source>
</evidence>
<evidence type="ECO:0000256" key="4">
    <source>
        <dbReference type="SAM" id="MobiDB-lite"/>
    </source>
</evidence>
<dbReference type="PROSITE" id="PS51898">
    <property type="entry name" value="TYR_RECOMBINASE"/>
    <property type="match status" value="1"/>
</dbReference>
<evidence type="ECO:0000259" key="5">
    <source>
        <dbReference type="PROSITE" id="PS51898"/>
    </source>
</evidence>
<dbReference type="Proteomes" id="UP000555407">
    <property type="component" value="Unassembled WGS sequence"/>
</dbReference>
<name>A0A7X5VJS1_9ACTN</name>
<keyword evidence="7" id="KW-1185">Reference proteome</keyword>
<evidence type="ECO:0000256" key="3">
    <source>
        <dbReference type="ARBA" id="ARBA00023172"/>
    </source>
</evidence>
<dbReference type="GO" id="GO:0003677">
    <property type="term" value="F:DNA binding"/>
    <property type="evidence" value="ECO:0007669"/>
    <property type="project" value="InterPro"/>
</dbReference>
<organism evidence="6 7">
    <name type="scientific">Kribbella shirazensis</name>
    <dbReference type="NCBI Taxonomy" id="1105143"/>
    <lineage>
        <taxon>Bacteria</taxon>
        <taxon>Bacillati</taxon>
        <taxon>Actinomycetota</taxon>
        <taxon>Actinomycetes</taxon>
        <taxon>Propionibacteriales</taxon>
        <taxon>Kribbellaceae</taxon>
        <taxon>Kribbella</taxon>
    </lineage>
</organism>
<keyword evidence="3" id="KW-0233">DNA recombination</keyword>
<dbReference type="EMBL" id="JAASRO010000001">
    <property type="protein sequence ID" value="NIK61388.1"/>
    <property type="molecule type" value="Genomic_DNA"/>
</dbReference>
<evidence type="ECO:0000313" key="7">
    <source>
        <dbReference type="Proteomes" id="UP000555407"/>
    </source>
</evidence>
<feature type="compositionally biased region" description="Polar residues" evidence="4">
    <location>
        <begin position="364"/>
        <end position="374"/>
    </location>
</feature>
<dbReference type="RefSeq" id="WP_202891409.1">
    <property type="nucleotide sequence ID" value="NZ_JAASRO010000001.1"/>
</dbReference>
<gene>
    <name evidence="6" type="ORF">BJY22_007105</name>
</gene>
<dbReference type="InterPro" id="IPR011010">
    <property type="entry name" value="DNA_brk_join_enz"/>
</dbReference>
<dbReference type="Gene3D" id="1.10.443.10">
    <property type="entry name" value="Intergrase catalytic core"/>
    <property type="match status" value="1"/>
</dbReference>
<dbReference type="InterPro" id="IPR002104">
    <property type="entry name" value="Integrase_catalytic"/>
</dbReference>
<comment type="subcellular location">
    <subcellularLocation>
        <location evidence="1">Cytoplasm</location>
    </subcellularLocation>
</comment>
<feature type="domain" description="Tyr recombinase" evidence="5">
    <location>
        <begin position="144"/>
        <end position="354"/>
    </location>
</feature>
<dbReference type="AlphaFoldDB" id="A0A7X5VJS1"/>
<evidence type="ECO:0000256" key="2">
    <source>
        <dbReference type="ARBA" id="ARBA00022908"/>
    </source>
</evidence>
<dbReference type="Pfam" id="PF00589">
    <property type="entry name" value="Phage_integrase"/>
    <property type="match status" value="1"/>
</dbReference>
<reference evidence="6 7" key="1">
    <citation type="submission" date="2020-03" db="EMBL/GenBank/DDBJ databases">
        <title>Sequencing the genomes of 1000 actinobacteria strains.</title>
        <authorList>
            <person name="Klenk H.-P."/>
        </authorList>
    </citation>
    <scope>NUCLEOTIDE SEQUENCE [LARGE SCALE GENOMIC DNA]</scope>
    <source>
        <strain evidence="6 7">DSM 45490</strain>
    </source>
</reference>
<dbReference type="GO" id="GO:0015074">
    <property type="term" value="P:DNA integration"/>
    <property type="evidence" value="ECO:0007669"/>
    <property type="project" value="UniProtKB-KW"/>
</dbReference>
<proteinExistence type="predicted"/>
<dbReference type="GO" id="GO:0006310">
    <property type="term" value="P:DNA recombination"/>
    <property type="evidence" value="ECO:0007669"/>
    <property type="project" value="UniProtKB-KW"/>
</dbReference>
<dbReference type="InterPro" id="IPR013762">
    <property type="entry name" value="Integrase-like_cat_sf"/>
</dbReference>
<evidence type="ECO:0000313" key="6">
    <source>
        <dbReference type="EMBL" id="NIK61388.1"/>
    </source>
</evidence>